<dbReference type="PANTHER" id="PTHR12283">
    <property type="entry name" value="GLUTAMINYL-PEPTIDE CYCLOTRANSFERASE"/>
    <property type="match status" value="1"/>
</dbReference>
<dbReference type="GO" id="GO:0016603">
    <property type="term" value="F:glutaminyl-peptide cyclotransferase activity"/>
    <property type="evidence" value="ECO:0007669"/>
    <property type="project" value="TreeGrafter"/>
</dbReference>
<dbReference type="PROSITE" id="PS51257">
    <property type="entry name" value="PROKAR_LIPOPROTEIN"/>
    <property type="match status" value="1"/>
</dbReference>
<evidence type="ECO:0000256" key="2">
    <source>
        <dbReference type="ARBA" id="ARBA00023315"/>
    </source>
</evidence>
<dbReference type="KEGG" id="amob:HG15A2_07810"/>
<keyword evidence="1" id="KW-0808">Transferase</keyword>
<evidence type="ECO:0000256" key="1">
    <source>
        <dbReference type="ARBA" id="ARBA00022679"/>
    </source>
</evidence>
<keyword evidence="5" id="KW-1185">Reference proteome</keyword>
<dbReference type="GO" id="GO:0008270">
    <property type="term" value="F:zinc ion binding"/>
    <property type="evidence" value="ECO:0007669"/>
    <property type="project" value="TreeGrafter"/>
</dbReference>
<gene>
    <name evidence="4" type="ORF">HG15A2_07810</name>
</gene>
<evidence type="ECO:0000259" key="3">
    <source>
        <dbReference type="Pfam" id="PF04389"/>
    </source>
</evidence>
<dbReference type="Proteomes" id="UP000319852">
    <property type="component" value="Chromosome"/>
</dbReference>
<evidence type="ECO:0000313" key="5">
    <source>
        <dbReference type="Proteomes" id="UP000319852"/>
    </source>
</evidence>
<dbReference type="Gene3D" id="3.40.630.10">
    <property type="entry name" value="Zn peptidases"/>
    <property type="match status" value="1"/>
</dbReference>
<protein>
    <submittedName>
        <fullName evidence="4">Succinyl-diaminopimelate desuccinylase</fullName>
    </submittedName>
</protein>
<accession>A0A517MRL2</accession>
<reference evidence="4 5" key="1">
    <citation type="submission" date="2019-02" db="EMBL/GenBank/DDBJ databases">
        <title>Deep-cultivation of Planctomycetes and their phenomic and genomic characterization uncovers novel biology.</title>
        <authorList>
            <person name="Wiegand S."/>
            <person name="Jogler M."/>
            <person name="Boedeker C."/>
            <person name="Pinto D."/>
            <person name="Vollmers J."/>
            <person name="Rivas-Marin E."/>
            <person name="Kohn T."/>
            <person name="Peeters S.H."/>
            <person name="Heuer A."/>
            <person name="Rast P."/>
            <person name="Oberbeckmann S."/>
            <person name="Bunk B."/>
            <person name="Jeske O."/>
            <person name="Meyerdierks A."/>
            <person name="Storesund J.E."/>
            <person name="Kallscheuer N."/>
            <person name="Luecker S."/>
            <person name="Lage O.M."/>
            <person name="Pohl T."/>
            <person name="Merkel B.J."/>
            <person name="Hornburger P."/>
            <person name="Mueller R.-W."/>
            <person name="Bruemmer F."/>
            <person name="Labrenz M."/>
            <person name="Spormann A.M."/>
            <person name="Op den Camp H."/>
            <person name="Overmann J."/>
            <person name="Amann R."/>
            <person name="Jetten M.S.M."/>
            <person name="Mascher T."/>
            <person name="Medema M.H."/>
            <person name="Devos D.P."/>
            <person name="Kaster A.-K."/>
            <person name="Ovreas L."/>
            <person name="Rohde M."/>
            <person name="Galperin M.Y."/>
            <person name="Jogler C."/>
        </authorList>
    </citation>
    <scope>NUCLEOTIDE SEQUENCE [LARGE SCALE GENOMIC DNA]</scope>
    <source>
        <strain evidence="4 5">HG15A2</strain>
    </source>
</reference>
<dbReference type="EMBL" id="CP036263">
    <property type="protein sequence ID" value="QDS97518.1"/>
    <property type="molecule type" value="Genomic_DNA"/>
</dbReference>
<sequence>MNPPQSKTVTIFGTALAVLLAVAACYFFPFGQYNPPPIGDPSTPTKAIAAQRRPTLKIGKPLPKEQRFDGQAAYEHLLAICKLGSRTSDSPGMTAQQEMLTQHFTQLGAKVSLQELRAGRNPATGLPQPMANLIVQFHPEAQQRVLLCAHYDTRPLPDRDPDPWQRQNGVFLGANDGASGVALLMELGRRLPTQTTLGIDFVFFDGEEYIYDERIDEYFYGSTYFAQQYRDHPPSYRYAFGVLVDMVADKKLGIAQEMHSSTWAATRPIVQEIWGVAKQLRVREFIHKVGRPPVLDDHVPLNKIAEIPVIDIIDFEYPNARNGYWHTTADVPENCSAESLGKVGWVLQEWLRSKLRP</sequence>
<name>A0A517MRL2_9BACT</name>
<keyword evidence="2" id="KW-0012">Acyltransferase</keyword>
<dbReference type="SUPFAM" id="SSF53187">
    <property type="entry name" value="Zn-dependent exopeptidases"/>
    <property type="match status" value="1"/>
</dbReference>
<dbReference type="Pfam" id="PF04389">
    <property type="entry name" value="Peptidase_M28"/>
    <property type="match status" value="1"/>
</dbReference>
<dbReference type="AlphaFoldDB" id="A0A517MRL2"/>
<dbReference type="PANTHER" id="PTHR12283:SF6">
    <property type="entry name" value="GLUTAMINYL-PEPTIDE CYCLOTRANSFERASE-RELATED"/>
    <property type="match status" value="1"/>
</dbReference>
<evidence type="ECO:0000313" key="4">
    <source>
        <dbReference type="EMBL" id="QDS97518.1"/>
    </source>
</evidence>
<organism evidence="4 5">
    <name type="scientific">Adhaeretor mobilis</name>
    <dbReference type="NCBI Taxonomy" id="1930276"/>
    <lineage>
        <taxon>Bacteria</taxon>
        <taxon>Pseudomonadati</taxon>
        <taxon>Planctomycetota</taxon>
        <taxon>Planctomycetia</taxon>
        <taxon>Pirellulales</taxon>
        <taxon>Lacipirellulaceae</taxon>
        <taxon>Adhaeretor</taxon>
    </lineage>
</organism>
<feature type="domain" description="Peptidase M28" evidence="3">
    <location>
        <begin position="132"/>
        <end position="349"/>
    </location>
</feature>
<proteinExistence type="predicted"/>
<dbReference type="InterPro" id="IPR040234">
    <property type="entry name" value="QC/QCL"/>
</dbReference>
<dbReference type="InterPro" id="IPR007484">
    <property type="entry name" value="Peptidase_M28"/>
</dbReference>